<dbReference type="GO" id="GO:0051920">
    <property type="term" value="F:peroxiredoxin activity"/>
    <property type="evidence" value="ECO:0007669"/>
    <property type="project" value="InterPro"/>
</dbReference>
<evidence type="ECO:0000259" key="1">
    <source>
        <dbReference type="Pfam" id="PF02627"/>
    </source>
</evidence>
<dbReference type="NCBIfam" id="TIGR00778">
    <property type="entry name" value="ahpD_dom"/>
    <property type="match status" value="1"/>
</dbReference>
<dbReference type="PANTHER" id="PTHR34846:SF10">
    <property type="entry name" value="CYTOPLASMIC PROTEIN"/>
    <property type="match status" value="1"/>
</dbReference>
<dbReference type="KEGG" id="nst:Nstercoris_01364"/>
<dbReference type="SUPFAM" id="SSF69118">
    <property type="entry name" value="AhpD-like"/>
    <property type="match status" value="1"/>
</dbReference>
<reference evidence="2 3" key="1">
    <citation type="submission" date="2019-06" db="EMBL/GenBank/DDBJ databases">
        <title>Nitrosomonas stercoris KYUHI-S whole genome shotgun sequence.</title>
        <authorList>
            <person name="Nakagawa T."/>
            <person name="Tsuchiya Y."/>
            <person name="Takahashi R."/>
        </authorList>
    </citation>
    <scope>NUCLEOTIDE SEQUENCE [LARGE SCALE GENOMIC DNA]</scope>
    <source>
        <strain evidence="2 3">KYUHI-S</strain>
    </source>
</reference>
<dbReference type="InterPro" id="IPR029032">
    <property type="entry name" value="AhpD-like"/>
</dbReference>
<keyword evidence="3" id="KW-1185">Reference proteome</keyword>
<dbReference type="AlphaFoldDB" id="A0A4Y1YMS8"/>
<dbReference type="PANTHER" id="PTHR34846">
    <property type="entry name" value="4-CARBOXYMUCONOLACTONE DECARBOXYLASE FAMILY PROTEIN (AFU_ORTHOLOGUE AFUA_6G11590)"/>
    <property type="match status" value="1"/>
</dbReference>
<organism evidence="2 3">
    <name type="scientific">Nitrosomonas stercoris</name>
    <dbReference type="NCBI Taxonomy" id="1444684"/>
    <lineage>
        <taxon>Bacteria</taxon>
        <taxon>Pseudomonadati</taxon>
        <taxon>Pseudomonadota</taxon>
        <taxon>Betaproteobacteria</taxon>
        <taxon>Nitrosomonadales</taxon>
        <taxon>Nitrosomonadaceae</taxon>
        <taxon>Nitrosomonas</taxon>
    </lineage>
</organism>
<evidence type="ECO:0000313" key="2">
    <source>
        <dbReference type="EMBL" id="BBL35108.1"/>
    </source>
</evidence>
<dbReference type="Proteomes" id="UP000316473">
    <property type="component" value="Chromosome"/>
</dbReference>
<evidence type="ECO:0000313" key="3">
    <source>
        <dbReference type="Proteomes" id="UP000316473"/>
    </source>
</evidence>
<proteinExistence type="predicted"/>
<dbReference type="InterPro" id="IPR003779">
    <property type="entry name" value="CMD-like"/>
</dbReference>
<dbReference type="InterPro" id="IPR004675">
    <property type="entry name" value="AhpD_core"/>
</dbReference>
<protein>
    <recommendedName>
        <fullName evidence="1">Carboxymuconolactone decarboxylase-like domain-containing protein</fullName>
    </recommendedName>
</protein>
<dbReference type="Gene3D" id="1.20.1290.10">
    <property type="entry name" value="AhpD-like"/>
    <property type="match status" value="1"/>
</dbReference>
<dbReference type="Pfam" id="PF02627">
    <property type="entry name" value="CMD"/>
    <property type="match status" value="1"/>
</dbReference>
<name>A0A4Y1YMS8_9PROT</name>
<accession>A0A4Y1YMS8</accession>
<dbReference type="EMBL" id="AP019755">
    <property type="protein sequence ID" value="BBL35108.1"/>
    <property type="molecule type" value="Genomic_DNA"/>
</dbReference>
<feature type="domain" description="Carboxymuconolactone decarboxylase-like" evidence="1">
    <location>
        <begin position="23"/>
        <end position="97"/>
    </location>
</feature>
<sequence length="157" mass="17278">MTNRVHLGKSLPALYQAVVKLDQLSTEALANADIAEGFAHLLRLRASQINQCAFCVRQHTRDALASGESSDRVAVLAAWKETEYFNLKERAALELVEAITLISESQLPDATYEQAAENLTQAEIAAIEWLAIVINTWNRIAIPSRYIVKANTDAAAL</sequence>
<gene>
    <name evidence="2" type="ORF">Nstercoris_01364</name>
</gene>